<name>A0ABQ7U8Y3_SOLTU</name>
<evidence type="ECO:0000313" key="2">
    <source>
        <dbReference type="EMBL" id="KAH0743278.1"/>
    </source>
</evidence>
<protein>
    <submittedName>
        <fullName evidence="2">Uncharacterized protein</fullName>
    </submittedName>
</protein>
<comment type="caution">
    <text evidence="2">The sequence shown here is derived from an EMBL/GenBank/DDBJ whole genome shotgun (WGS) entry which is preliminary data.</text>
</comment>
<reference evidence="2 3" key="1">
    <citation type="journal article" date="2021" name="bioRxiv">
        <title>Chromosome-scale and haplotype-resolved genome assembly of a tetraploid potato cultivar.</title>
        <authorList>
            <person name="Sun H."/>
            <person name="Jiao W.-B."/>
            <person name="Krause K."/>
            <person name="Campoy J.A."/>
            <person name="Goel M."/>
            <person name="Folz-Donahue K."/>
            <person name="Kukat C."/>
            <person name="Huettel B."/>
            <person name="Schneeberger K."/>
        </authorList>
    </citation>
    <scope>NUCLEOTIDE SEQUENCE [LARGE SCALE GENOMIC DNA]</scope>
    <source>
        <strain evidence="2">SolTubOtavaFocal</strain>
        <tissue evidence="2">Leaves</tissue>
    </source>
</reference>
<dbReference type="EMBL" id="JAIVGD010000023">
    <property type="protein sequence ID" value="KAH0743278.1"/>
    <property type="molecule type" value="Genomic_DNA"/>
</dbReference>
<accession>A0ABQ7U8Y3</accession>
<dbReference type="Proteomes" id="UP000826656">
    <property type="component" value="Unassembled WGS sequence"/>
</dbReference>
<organism evidence="2 3">
    <name type="scientific">Solanum tuberosum</name>
    <name type="common">Potato</name>
    <dbReference type="NCBI Taxonomy" id="4113"/>
    <lineage>
        <taxon>Eukaryota</taxon>
        <taxon>Viridiplantae</taxon>
        <taxon>Streptophyta</taxon>
        <taxon>Embryophyta</taxon>
        <taxon>Tracheophyta</taxon>
        <taxon>Spermatophyta</taxon>
        <taxon>Magnoliopsida</taxon>
        <taxon>eudicotyledons</taxon>
        <taxon>Gunneridae</taxon>
        <taxon>Pentapetalae</taxon>
        <taxon>asterids</taxon>
        <taxon>lamiids</taxon>
        <taxon>Solanales</taxon>
        <taxon>Solanaceae</taxon>
        <taxon>Solanoideae</taxon>
        <taxon>Solaneae</taxon>
        <taxon>Solanum</taxon>
    </lineage>
</organism>
<feature type="compositionally biased region" description="Low complexity" evidence="1">
    <location>
        <begin position="107"/>
        <end position="120"/>
    </location>
</feature>
<sequence>MTHKDGNELDNDEVQNQMVSQEIVSIEEVRILRQEMTEMYETWMSGQASPSSIRDYLNTNMSPPIQVSIGDSIYPPGFVPYANTSNIARTSTVRHLSTPMMSNSLFVPTTPTNNVPQPTNGAQIQH</sequence>
<gene>
    <name evidence="2" type="ORF">KY290_031271</name>
</gene>
<proteinExistence type="predicted"/>
<evidence type="ECO:0000256" key="1">
    <source>
        <dbReference type="SAM" id="MobiDB-lite"/>
    </source>
</evidence>
<feature type="region of interest" description="Disordered" evidence="1">
    <location>
        <begin position="107"/>
        <end position="126"/>
    </location>
</feature>
<evidence type="ECO:0000313" key="3">
    <source>
        <dbReference type="Proteomes" id="UP000826656"/>
    </source>
</evidence>
<keyword evidence="3" id="KW-1185">Reference proteome</keyword>